<dbReference type="InterPro" id="IPR036259">
    <property type="entry name" value="MFS_trans_sf"/>
</dbReference>
<evidence type="ECO:0000256" key="6">
    <source>
        <dbReference type="SAM" id="Phobius"/>
    </source>
</evidence>
<evidence type="ECO:0000313" key="8">
    <source>
        <dbReference type="Proteomes" id="UP001056716"/>
    </source>
</evidence>
<keyword evidence="3 6" id="KW-0812">Transmembrane</keyword>
<feature type="transmembrane region" description="Helical" evidence="6">
    <location>
        <begin position="294"/>
        <end position="314"/>
    </location>
</feature>
<feature type="transmembrane region" description="Helical" evidence="6">
    <location>
        <begin position="362"/>
        <end position="383"/>
    </location>
</feature>
<dbReference type="GO" id="GO:0035348">
    <property type="term" value="P:acetyl-CoA transmembrane transport"/>
    <property type="evidence" value="ECO:0007669"/>
    <property type="project" value="InterPro"/>
</dbReference>
<feature type="transmembrane region" description="Helical" evidence="6">
    <location>
        <begin position="39"/>
        <end position="59"/>
    </location>
</feature>
<dbReference type="InterPro" id="IPR004752">
    <property type="entry name" value="AmpG_permease/AT-1"/>
</dbReference>
<dbReference type="Pfam" id="PF13000">
    <property type="entry name" value="Acatn"/>
    <property type="match status" value="1"/>
</dbReference>
<dbReference type="Proteomes" id="UP001056716">
    <property type="component" value="Chromosome"/>
</dbReference>
<feature type="transmembrane region" description="Helical" evidence="6">
    <location>
        <begin position="172"/>
        <end position="192"/>
    </location>
</feature>
<dbReference type="AlphaFoldDB" id="A0AAE9LQ62"/>
<feature type="transmembrane region" description="Helical" evidence="6">
    <location>
        <begin position="231"/>
        <end position="249"/>
    </location>
</feature>
<dbReference type="CDD" id="cd17485">
    <property type="entry name" value="MFS_MFSD3"/>
    <property type="match status" value="1"/>
</dbReference>
<feature type="transmembrane region" description="Helical" evidence="6">
    <location>
        <begin position="7"/>
        <end position="33"/>
    </location>
</feature>
<gene>
    <name evidence="7" type="ORF">M5E07_12240</name>
</gene>
<proteinExistence type="predicted"/>
<feature type="transmembrane region" description="Helical" evidence="6">
    <location>
        <begin position="105"/>
        <end position="126"/>
    </location>
</feature>
<reference evidence="7" key="1">
    <citation type="submission" date="2022-06" db="EMBL/GenBank/DDBJ databases">
        <title>Isolation, identification and characterization of iprodione-degrading strains in Lhasa, Tibet.</title>
        <authorList>
            <person name="Pan H."/>
        </authorList>
    </citation>
    <scope>NUCLEOTIDE SEQUENCE</scope>
    <source>
        <strain evidence="7">Y-23</strain>
    </source>
</reference>
<evidence type="ECO:0000256" key="5">
    <source>
        <dbReference type="ARBA" id="ARBA00023136"/>
    </source>
</evidence>
<dbReference type="PANTHER" id="PTHR12778">
    <property type="entry name" value="SOLUTE CARRIER FAMILY 33 ACETYL-COA TRANSPORTER -RELATED"/>
    <property type="match status" value="1"/>
</dbReference>
<keyword evidence="4 6" id="KW-1133">Transmembrane helix</keyword>
<evidence type="ECO:0000256" key="1">
    <source>
        <dbReference type="ARBA" id="ARBA00004141"/>
    </source>
</evidence>
<evidence type="ECO:0000256" key="3">
    <source>
        <dbReference type="ARBA" id="ARBA00022692"/>
    </source>
</evidence>
<feature type="transmembrane region" description="Helical" evidence="6">
    <location>
        <begin position="79"/>
        <end position="99"/>
    </location>
</feature>
<accession>A0AAE9LQ62</accession>
<dbReference type="EMBL" id="CP098732">
    <property type="protein sequence ID" value="USE82556.1"/>
    <property type="molecule type" value="Genomic_DNA"/>
</dbReference>
<feature type="transmembrane region" description="Helical" evidence="6">
    <location>
        <begin position="261"/>
        <end position="282"/>
    </location>
</feature>
<comment type="subcellular location">
    <subcellularLocation>
        <location evidence="1">Membrane</location>
        <topology evidence="1">Multi-pass membrane protein</topology>
    </subcellularLocation>
</comment>
<keyword evidence="5 6" id="KW-0472">Membrane</keyword>
<dbReference type="GO" id="GO:0008521">
    <property type="term" value="F:acetyl-CoA transmembrane transporter activity"/>
    <property type="evidence" value="ECO:0007669"/>
    <property type="project" value="InterPro"/>
</dbReference>
<protein>
    <submittedName>
        <fullName evidence="7">MFS transporter</fullName>
    </submittedName>
</protein>
<keyword evidence="8" id="KW-1185">Reference proteome</keyword>
<feature type="transmembrane region" description="Helical" evidence="6">
    <location>
        <begin position="326"/>
        <end position="350"/>
    </location>
</feature>
<dbReference type="PANTHER" id="PTHR12778:SF10">
    <property type="entry name" value="MAJOR FACILITATOR SUPERFAMILY DOMAIN-CONTAINING PROTEIN 3"/>
    <property type="match status" value="1"/>
</dbReference>
<dbReference type="InterPro" id="IPR024371">
    <property type="entry name" value="AcetylCoA_trans_1-like"/>
</dbReference>
<dbReference type="RefSeq" id="WP_252219560.1">
    <property type="nucleotide sequence ID" value="NZ_CP098732.1"/>
</dbReference>
<dbReference type="GO" id="GO:0016020">
    <property type="term" value="C:membrane"/>
    <property type="evidence" value="ECO:0007669"/>
    <property type="project" value="UniProtKB-SubCell"/>
</dbReference>
<dbReference type="SUPFAM" id="SSF103473">
    <property type="entry name" value="MFS general substrate transporter"/>
    <property type="match status" value="1"/>
</dbReference>
<evidence type="ECO:0000256" key="2">
    <source>
        <dbReference type="ARBA" id="ARBA00022448"/>
    </source>
</evidence>
<feature type="transmembrane region" description="Helical" evidence="6">
    <location>
        <begin position="146"/>
        <end position="166"/>
    </location>
</feature>
<evidence type="ECO:0000256" key="4">
    <source>
        <dbReference type="ARBA" id="ARBA00022989"/>
    </source>
</evidence>
<feature type="transmembrane region" description="Helical" evidence="6">
    <location>
        <begin position="389"/>
        <end position="411"/>
    </location>
</feature>
<evidence type="ECO:0000313" key="7">
    <source>
        <dbReference type="EMBL" id="USE82556.1"/>
    </source>
</evidence>
<sequence>MPIAQNVYLLLFSLYWAQGLPVGFMTHALPVILRAEGVSLAHIGGFGLLMLPWSIKIFWAPWVDRFGNHQRGHYRSWIIPTQLLTVIALIALSFLPIHALDQPQYLFLFFIVLMSLNVVGATQDIATDGLAVRILKSEQQHWGNTFQVIGSRLGFIVGGGAVLWMLDWLEWRSTFGIMAVIVLLNSLPILLYQERSHHRVQYPTSSSRQQKWKAITDYVAYYRSSPVLWRWLWVLLTFKVADGLAGPLLKPLMVDLGLSFSQIGLYVTMLGAIAALCGAGLAGALLRTMCRAQALWFFSWLKIMSLAAYAWLAYQYEQQQTVAPIVIYAINAAEDLIAALLLVVMLTVVMQYSRAEYAATDFTFQVAVMATVSGVLYSLSGLIADVLGYTNYLFLIIFIAILCLVTIFRWVRCEK</sequence>
<keyword evidence="2" id="KW-0813">Transport</keyword>
<organism evidence="7 8">
    <name type="scientific">Acinetobacter tibetensis</name>
    <dbReference type="NCBI Taxonomy" id="2943497"/>
    <lineage>
        <taxon>Bacteria</taxon>
        <taxon>Pseudomonadati</taxon>
        <taxon>Pseudomonadota</taxon>
        <taxon>Gammaproteobacteria</taxon>
        <taxon>Moraxellales</taxon>
        <taxon>Moraxellaceae</taxon>
        <taxon>Acinetobacter</taxon>
    </lineage>
</organism>
<dbReference type="Gene3D" id="1.20.1250.20">
    <property type="entry name" value="MFS general substrate transporter like domains"/>
    <property type="match status" value="1"/>
</dbReference>
<dbReference type="KEGG" id="atz:M5E07_12240"/>
<name>A0AAE9LQ62_9GAMM</name>